<dbReference type="InterPro" id="IPR013783">
    <property type="entry name" value="Ig-like_fold"/>
</dbReference>
<evidence type="ECO:0000259" key="2">
    <source>
        <dbReference type="PROSITE" id="PS51272"/>
    </source>
</evidence>
<protein>
    <recommendedName>
        <fullName evidence="2">SLH domain-containing protein</fullName>
    </recommendedName>
</protein>
<dbReference type="Pfam" id="PF26628">
    <property type="entry name" value="DUF8202"/>
    <property type="match status" value="1"/>
</dbReference>
<feature type="domain" description="SLH" evidence="2">
    <location>
        <begin position="1612"/>
        <end position="1675"/>
    </location>
</feature>
<dbReference type="Proteomes" id="UP000616608">
    <property type="component" value="Unassembled WGS sequence"/>
</dbReference>
<dbReference type="InterPro" id="IPR012334">
    <property type="entry name" value="Pectin_lyas_fold"/>
</dbReference>
<proteinExistence type="predicted"/>
<sequence length="1712" mass="186133">MKSRTQVLAQISKLMLIVMLVIGQIAVALPVQANNTSATYYVDNNGEDTNDGSKQSPFKTIDAALEAIKDNLTITEGTIELLSNIELSTTLVINNGAKKVTLTSQNEKSIIRHENFNDGHLIDILNSNVILQQIKVDGNQVAVTRGHGIFIRSGAKAEIVDVDILNHHIKSGAGTSVISTNGAGTITKISGQTLITTNKIDAYTKDNPSSVLGAGSGGRLEITNGLVTKNTIVANSNGVIIGLGMAGNPSFKMTGGKIAENNLNGTELADNKTIGNVAVFMRGTAAQARFEFGGTAYVYDNLNTNNEQRNVYLNNTSATDTAYLSLIAKMDEGAKVGVYANIMPTQASPIVDVAKGYNSYVVSEDDAKVFYSDKTTAAMVKFEDDKVILTPIPPKFTSATLDKTIVDGKDIILTFTDDISITDFTGFTLTEGGQAITPKSHNVKGNQLIITLEDEPQADLSLKYHQVNGNLIGANGMPVEDFTFDYPYSFATNLKITEPTTTKVTTKKPTLKGEVAKESTVTVVVKDSSGNIVPNAGGIAIVNDDNWEYQVPRNLANGNYVFEVTALSKDGETSVKIAHNMTIAPAPLNHKPGGIATNPVMWLKANEGASHHNGVLSGWEDQTGNNTFTLDVPQSKQAPTYESNGVNFNPSYQFDNPLQANHYDASAKVIGDQKITFVSGYAVYQWPEQGDAGALVGSTEQINYGAQFLGGETSGFSIGTGANSMWHNYGTPNRQQHQLASYDFTPTSPLAKVDGTEQTINRLNYTLSPYSFTPIIGATRGTNGSNWKGLRANVAEVILYDETTAPEANKIETYLAIKYGITLNEGNSNYIATTGDTVWQANAQYSANIAGIARDDAEKLYQKQSQSINAGIQVAIGKDQLADTNAQNVSELNNEQYLVWGDNAKPLLFTESIQQTTSKNHAQRIWKVQNTNAVQEVEIAFPADLLHDNATLLISDTEDFTLQNELFLHKKTINNETYLTAKTTLEDGWYFTLAMPIPQVKGTDMDYVVDKNQITLTFDQAIALIDGKGLTAEADGQAIDLTNASFKVDADNPARMIITLPHDIPKLDVVKIKYDASIGNLKGTNGTTVEDFEQTIENTFVKALTINQPHATTTQIKPEIKGTVEKGSTVNVVLKDNKGVTLTGAGGQAIVDADGNWIYTPPNDLPIGEYIIEVTAQKANQQAVTSKKFTITDVDKVALQDKVTEGKGLNASTYTTSSWSAYKKALDEAQVVLANANATQVEVDVALAKLQDAQHKLTKVSIGGGSIIPPTPKPDTSKDITIAVEIEEGNETTNNQLKGKREVDQDGKIHDTLQLSQEVINELKDNSGTNQATARFIIPKDAGEFTLTFTEDGLSELKTSGLTLEVVTSAGNVHVPAKEVSQLPSDYYLHVMPIKQEAAKVAMEDQLYNDKTVQALQGDFITLQGEPLKIDTNHNGSVVVTLPLKTTNLPKDGDIKAYVSSVAIYMQKANGETQIIYPKVVQQTDGTYALQFETDGASTIALFQYKKPQVGQHEWYIKGFTDGKFKPEANVTRAQVALMIARNLQYAEMPVEQSPFIDVATDYHAASAIAFVKERGIMNGDITGEFHPQSPMTRAQLAKVVANYKKLTIKESGDLYFTDTSQHWAKWIIEANREAGIITGFTDGTFRPQGNITRAQAVKMMNRMFERGPLYGIKIATFPDMPIEHWAFEEVEEAASTHYYYIDSDHKEKPVH</sequence>
<dbReference type="InterPro" id="IPR001119">
    <property type="entry name" value="SLH_dom"/>
</dbReference>
<organism evidence="3 4">
    <name type="scientific">Lysinibacillus alkalisoli</name>
    <dbReference type="NCBI Taxonomy" id="1911548"/>
    <lineage>
        <taxon>Bacteria</taxon>
        <taxon>Bacillati</taxon>
        <taxon>Bacillota</taxon>
        <taxon>Bacilli</taxon>
        <taxon>Bacillales</taxon>
        <taxon>Bacillaceae</taxon>
        <taxon>Lysinibacillus</taxon>
    </lineage>
</organism>
<dbReference type="Gene3D" id="2.60.40.10">
    <property type="entry name" value="Immunoglobulins"/>
    <property type="match status" value="2"/>
</dbReference>
<accession>A0A917G644</accession>
<dbReference type="RefSeq" id="WP_188614823.1">
    <property type="nucleotide sequence ID" value="NZ_BMJT01000005.1"/>
</dbReference>
<evidence type="ECO:0000313" key="4">
    <source>
        <dbReference type="Proteomes" id="UP000616608"/>
    </source>
</evidence>
<comment type="caution">
    <text evidence="3">The sequence shown here is derived from an EMBL/GenBank/DDBJ whole genome shotgun (WGS) entry which is preliminary data.</text>
</comment>
<dbReference type="InterPro" id="IPR011050">
    <property type="entry name" value="Pectin_lyase_fold/virulence"/>
</dbReference>
<dbReference type="Pfam" id="PF07554">
    <property type="entry name" value="FIVAR"/>
    <property type="match status" value="1"/>
</dbReference>
<dbReference type="Gene3D" id="1.20.1270.70">
    <property type="entry name" value="Designed single chain three-helix bundle"/>
    <property type="match status" value="1"/>
</dbReference>
<feature type="domain" description="SLH" evidence="2">
    <location>
        <begin position="1489"/>
        <end position="1550"/>
    </location>
</feature>
<dbReference type="Gene3D" id="2.160.20.10">
    <property type="entry name" value="Single-stranded right-handed beta-helix, Pectin lyase-like"/>
    <property type="match status" value="1"/>
</dbReference>
<dbReference type="EMBL" id="BMJT01000005">
    <property type="protein sequence ID" value="GGG24764.1"/>
    <property type="molecule type" value="Genomic_DNA"/>
</dbReference>
<dbReference type="InterPro" id="IPR044016">
    <property type="entry name" value="Big_13"/>
</dbReference>
<dbReference type="InterPro" id="IPR058515">
    <property type="entry name" value="DUF8202"/>
</dbReference>
<reference evidence="3" key="2">
    <citation type="submission" date="2020-09" db="EMBL/GenBank/DDBJ databases">
        <authorList>
            <person name="Sun Q."/>
            <person name="Zhou Y."/>
        </authorList>
    </citation>
    <scope>NUCLEOTIDE SEQUENCE</scope>
    <source>
        <strain evidence="3">CGMCC 1.15760</strain>
    </source>
</reference>
<evidence type="ECO:0000256" key="1">
    <source>
        <dbReference type="ARBA" id="ARBA00022729"/>
    </source>
</evidence>
<dbReference type="PROSITE" id="PS51272">
    <property type="entry name" value="SLH"/>
    <property type="match status" value="3"/>
</dbReference>
<keyword evidence="4" id="KW-1185">Reference proteome</keyword>
<gene>
    <name evidence="3" type="ORF">GCM10007425_19180</name>
</gene>
<name>A0A917G644_9BACI</name>
<feature type="domain" description="SLH" evidence="2">
    <location>
        <begin position="1552"/>
        <end position="1611"/>
    </location>
</feature>
<dbReference type="SUPFAM" id="SSF51126">
    <property type="entry name" value="Pectin lyase-like"/>
    <property type="match status" value="1"/>
</dbReference>
<reference evidence="3" key="1">
    <citation type="journal article" date="2014" name="Int. J. Syst. Evol. Microbiol.">
        <title>Complete genome sequence of Corynebacterium casei LMG S-19264T (=DSM 44701T), isolated from a smear-ripened cheese.</title>
        <authorList>
            <consortium name="US DOE Joint Genome Institute (JGI-PGF)"/>
            <person name="Walter F."/>
            <person name="Albersmeier A."/>
            <person name="Kalinowski J."/>
            <person name="Ruckert C."/>
        </authorList>
    </citation>
    <scope>NUCLEOTIDE SEQUENCE</scope>
    <source>
        <strain evidence="3">CGMCC 1.15760</strain>
    </source>
</reference>
<dbReference type="Pfam" id="PF19077">
    <property type="entry name" value="Big_13"/>
    <property type="match status" value="1"/>
</dbReference>
<dbReference type="Pfam" id="PF00395">
    <property type="entry name" value="SLH"/>
    <property type="match status" value="3"/>
</dbReference>
<evidence type="ECO:0000313" key="3">
    <source>
        <dbReference type="EMBL" id="GGG24764.1"/>
    </source>
</evidence>
<keyword evidence="1" id="KW-0732">Signal</keyword>